<organism evidence="1 2">
    <name type="scientific">Vibrio spartinae</name>
    <dbReference type="NCBI Taxonomy" id="1918945"/>
    <lineage>
        <taxon>Bacteria</taxon>
        <taxon>Pseudomonadati</taxon>
        <taxon>Pseudomonadota</taxon>
        <taxon>Gammaproteobacteria</taxon>
        <taxon>Vibrionales</taxon>
        <taxon>Vibrionaceae</taxon>
        <taxon>Vibrio</taxon>
    </lineage>
</organism>
<gene>
    <name evidence="1" type="ORF">VSP9026_03802</name>
</gene>
<dbReference type="Proteomes" id="UP000184774">
    <property type="component" value="Unassembled WGS sequence"/>
</dbReference>
<reference evidence="1 2" key="1">
    <citation type="submission" date="2016-12" db="EMBL/GenBank/DDBJ databases">
        <authorList>
            <person name="Song W.-J."/>
            <person name="Kurnit D.M."/>
        </authorList>
    </citation>
    <scope>NUCLEOTIDE SEQUENCE [LARGE SCALE GENOMIC DNA]</scope>
    <source>
        <strain evidence="1 2">CECT 9026</strain>
    </source>
</reference>
<sequence>MTITNQTRLGTIDTQLMRGRNRTTVIELAKLIQRHLLTIHQAVLIYGGMTHFCCQLLIGDQVARVDVQIMALHINYAARQPVTVSINTGFNQTLIECHRISGSQRDALTGS</sequence>
<proteinExistence type="predicted"/>
<dbReference type="AlphaFoldDB" id="A0A1N6M9K6"/>
<evidence type="ECO:0000313" key="1">
    <source>
        <dbReference type="EMBL" id="SIO96046.1"/>
    </source>
</evidence>
<evidence type="ECO:0000313" key="2">
    <source>
        <dbReference type="Proteomes" id="UP000184774"/>
    </source>
</evidence>
<dbReference type="EMBL" id="FSSB01000024">
    <property type="protein sequence ID" value="SIO96046.1"/>
    <property type="molecule type" value="Genomic_DNA"/>
</dbReference>
<accession>A0A1N6M9K6</accession>
<protein>
    <submittedName>
        <fullName evidence="1">Uncharacterized protein</fullName>
    </submittedName>
</protein>
<name>A0A1N6M9K6_9VIBR</name>